<dbReference type="PROSITE" id="PS50053">
    <property type="entry name" value="UBIQUITIN_2"/>
    <property type="match status" value="1"/>
</dbReference>
<dbReference type="Gene3D" id="3.10.20.90">
    <property type="entry name" value="Phosphatidylinositol 3-kinase Catalytic Subunit, Chain A, domain 1"/>
    <property type="match status" value="1"/>
</dbReference>
<dbReference type="InterPro" id="IPR000626">
    <property type="entry name" value="Ubiquitin-like_dom"/>
</dbReference>
<dbReference type="GO" id="GO:0005654">
    <property type="term" value="C:nucleoplasm"/>
    <property type="evidence" value="ECO:0007669"/>
    <property type="project" value="TreeGrafter"/>
</dbReference>
<dbReference type="PANTHER" id="PTHR10621:SF0">
    <property type="entry name" value="UV EXCISION REPAIR PROTEIN RAD23"/>
    <property type="match status" value="1"/>
</dbReference>
<name>A0A8H7HQM3_9AGAM</name>
<dbReference type="PANTHER" id="PTHR10621">
    <property type="entry name" value="UV EXCISION REPAIR PROTEIN RAD23"/>
    <property type="match status" value="1"/>
</dbReference>
<gene>
    <name evidence="3" type="ORF">RHS03_05107</name>
</gene>
<dbReference type="AlphaFoldDB" id="A0A8H7HQM3"/>
<evidence type="ECO:0000313" key="4">
    <source>
        <dbReference type="Proteomes" id="UP000602905"/>
    </source>
</evidence>
<feature type="region of interest" description="Disordered" evidence="1">
    <location>
        <begin position="83"/>
        <end position="109"/>
    </location>
</feature>
<dbReference type="Proteomes" id="UP000602905">
    <property type="component" value="Unassembled WGS sequence"/>
</dbReference>
<feature type="non-terminal residue" evidence="3">
    <location>
        <position position="1"/>
    </location>
</feature>
<dbReference type="OrthoDB" id="419317at2759"/>
<evidence type="ECO:0000313" key="3">
    <source>
        <dbReference type="EMBL" id="KAF8706214.1"/>
    </source>
</evidence>
<dbReference type="GO" id="GO:0031593">
    <property type="term" value="F:polyubiquitin modification-dependent protein binding"/>
    <property type="evidence" value="ECO:0007669"/>
    <property type="project" value="TreeGrafter"/>
</dbReference>
<feature type="domain" description="Ubiquitin-like" evidence="2">
    <location>
        <begin position="1"/>
        <end position="77"/>
    </location>
</feature>
<proteinExistence type="predicted"/>
<dbReference type="EMBL" id="JACYCD010000052">
    <property type="protein sequence ID" value="KAF8706214.1"/>
    <property type="molecule type" value="Genomic_DNA"/>
</dbReference>
<organism evidence="3 4">
    <name type="scientific">Rhizoctonia solani</name>
    <dbReference type="NCBI Taxonomy" id="456999"/>
    <lineage>
        <taxon>Eukaryota</taxon>
        <taxon>Fungi</taxon>
        <taxon>Dikarya</taxon>
        <taxon>Basidiomycota</taxon>
        <taxon>Agaricomycotina</taxon>
        <taxon>Agaricomycetes</taxon>
        <taxon>Cantharellales</taxon>
        <taxon>Ceratobasidiaceae</taxon>
        <taxon>Rhizoctonia</taxon>
    </lineage>
</organism>
<sequence length="389" mass="43189">MKIRLRTPEQKTFEVDVDPQDTILNLREKAGILAEYPVNLLKLLYAGRTLADDQKTIESLNLKENHWIFIQLLQTHEFVSAQANTSATSEPTASLPTLNAPEHPREGEIDSKSDEIQQIDTSPHGIKGSGYTGSFTARATTSQIVKDLVYMSSEQDELVQALKASFRDSERAAERAATGVRRGSFTSSDPFSGYDIPSGGFIIYRPRPTELPGHIRGTDAKDPNERFSPTKSELAFPSSDGHAELAEGAMPEELRAPTTVNTRPPSIGPEGGRLTVESLQSDSLVQLICDHAHMHPDIVQCLIEELIQSKPQVASLMMTLMMTDPERFTTIFGQDNHLGRIHDGADFTKEEKEVIKRLEADFPEENVISAYLFSYRSELQTLMYLAGGR</sequence>
<dbReference type="SMART" id="SM00213">
    <property type="entry name" value="UBQ"/>
    <property type="match status" value="1"/>
</dbReference>
<dbReference type="GO" id="GO:0005829">
    <property type="term" value="C:cytosol"/>
    <property type="evidence" value="ECO:0007669"/>
    <property type="project" value="TreeGrafter"/>
</dbReference>
<dbReference type="GO" id="GO:0043161">
    <property type="term" value="P:proteasome-mediated ubiquitin-dependent protein catabolic process"/>
    <property type="evidence" value="ECO:0007669"/>
    <property type="project" value="TreeGrafter"/>
</dbReference>
<evidence type="ECO:0000259" key="2">
    <source>
        <dbReference type="PROSITE" id="PS50053"/>
    </source>
</evidence>
<dbReference type="SUPFAM" id="SSF54236">
    <property type="entry name" value="Ubiquitin-like"/>
    <property type="match status" value="1"/>
</dbReference>
<accession>A0A8H7HQM3</accession>
<feature type="region of interest" description="Disordered" evidence="1">
    <location>
        <begin position="215"/>
        <end position="238"/>
    </location>
</feature>
<dbReference type="InterPro" id="IPR029071">
    <property type="entry name" value="Ubiquitin-like_domsf"/>
</dbReference>
<feature type="compositionally biased region" description="Polar residues" evidence="1">
    <location>
        <begin position="83"/>
        <end position="97"/>
    </location>
</feature>
<reference evidence="3" key="1">
    <citation type="submission" date="2020-09" db="EMBL/GenBank/DDBJ databases">
        <title>Comparative genome analyses of four rice-infecting Rhizoctonia solani isolates reveal extensive enrichment of homogalacturonan modification genes.</title>
        <authorList>
            <person name="Lee D.-Y."/>
            <person name="Jeon J."/>
            <person name="Kim K.-T."/>
            <person name="Cheong K."/>
            <person name="Song H."/>
            <person name="Choi G."/>
            <person name="Ko J."/>
            <person name="Opiyo S.O."/>
            <person name="Zuo S."/>
            <person name="Madhav S."/>
            <person name="Lee Y.-H."/>
            <person name="Wang G.-L."/>
        </authorList>
    </citation>
    <scope>NUCLEOTIDE SEQUENCE</scope>
    <source>
        <strain evidence="3">AG1-IA WGL</strain>
    </source>
</reference>
<feature type="compositionally biased region" description="Basic and acidic residues" evidence="1">
    <location>
        <begin position="216"/>
        <end position="225"/>
    </location>
</feature>
<dbReference type="GO" id="GO:0043130">
    <property type="term" value="F:ubiquitin binding"/>
    <property type="evidence" value="ECO:0007669"/>
    <property type="project" value="TreeGrafter"/>
</dbReference>
<comment type="caution">
    <text evidence="3">The sequence shown here is derived from an EMBL/GenBank/DDBJ whole genome shotgun (WGS) entry which is preliminary data.</text>
</comment>
<dbReference type="CDD" id="cd01805">
    <property type="entry name" value="Ubl_Rad23"/>
    <property type="match status" value="1"/>
</dbReference>
<dbReference type="Pfam" id="PF00240">
    <property type="entry name" value="ubiquitin"/>
    <property type="match status" value="1"/>
</dbReference>
<evidence type="ECO:0000256" key="1">
    <source>
        <dbReference type="SAM" id="MobiDB-lite"/>
    </source>
</evidence>
<dbReference type="GO" id="GO:0070628">
    <property type="term" value="F:proteasome binding"/>
    <property type="evidence" value="ECO:0007669"/>
    <property type="project" value="TreeGrafter"/>
</dbReference>
<protein>
    <submittedName>
        <fullName evidence="3">XPC-binding domain</fullName>
    </submittedName>
</protein>